<name>A0ABU7AS68_9TELE</name>
<keyword evidence="2" id="KW-1185">Reference proteome</keyword>
<dbReference type="EMBL" id="JAHUTI010023495">
    <property type="protein sequence ID" value="MED6240265.1"/>
    <property type="molecule type" value="Genomic_DNA"/>
</dbReference>
<dbReference type="Proteomes" id="UP001345963">
    <property type="component" value="Unassembled WGS sequence"/>
</dbReference>
<organism evidence="1 2">
    <name type="scientific">Ataeniobius toweri</name>
    <dbReference type="NCBI Taxonomy" id="208326"/>
    <lineage>
        <taxon>Eukaryota</taxon>
        <taxon>Metazoa</taxon>
        <taxon>Chordata</taxon>
        <taxon>Craniata</taxon>
        <taxon>Vertebrata</taxon>
        <taxon>Euteleostomi</taxon>
        <taxon>Actinopterygii</taxon>
        <taxon>Neopterygii</taxon>
        <taxon>Teleostei</taxon>
        <taxon>Neoteleostei</taxon>
        <taxon>Acanthomorphata</taxon>
        <taxon>Ovalentaria</taxon>
        <taxon>Atherinomorphae</taxon>
        <taxon>Cyprinodontiformes</taxon>
        <taxon>Goodeidae</taxon>
        <taxon>Ataeniobius</taxon>
    </lineage>
</organism>
<sequence length="123" mass="13682">MSLMLSGCYSVVLSDQFLSLFRNELFRLLLGPHQAHRVTTVPPFGSALTIKQQGAPADTPFTFSYMYSISSVLTEKFFSDVCEENRSTATPSMSVCSLHHSRVLQKQNFSSSPANLLQNLIKC</sequence>
<comment type="caution">
    <text evidence="1">The sequence shown here is derived from an EMBL/GenBank/DDBJ whole genome shotgun (WGS) entry which is preliminary data.</text>
</comment>
<accession>A0ABU7AS68</accession>
<gene>
    <name evidence="1" type="ORF">ATANTOWER_018438</name>
</gene>
<proteinExistence type="predicted"/>
<protein>
    <submittedName>
        <fullName evidence="1">Uncharacterized protein</fullName>
    </submittedName>
</protein>
<reference evidence="1 2" key="1">
    <citation type="submission" date="2021-07" db="EMBL/GenBank/DDBJ databases">
        <authorList>
            <person name="Palmer J.M."/>
        </authorList>
    </citation>
    <scope>NUCLEOTIDE SEQUENCE [LARGE SCALE GENOMIC DNA]</scope>
    <source>
        <strain evidence="1 2">AT_MEX2019</strain>
        <tissue evidence="1">Muscle</tissue>
    </source>
</reference>
<evidence type="ECO:0000313" key="1">
    <source>
        <dbReference type="EMBL" id="MED6240265.1"/>
    </source>
</evidence>
<evidence type="ECO:0000313" key="2">
    <source>
        <dbReference type="Proteomes" id="UP001345963"/>
    </source>
</evidence>